<accession>A0A561CQX3</accession>
<dbReference type="AlphaFoldDB" id="A0A561CQX3"/>
<organism evidence="1 2">
    <name type="scientific">Neobacillus bataviensis</name>
    <dbReference type="NCBI Taxonomy" id="220685"/>
    <lineage>
        <taxon>Bacteria</taxon>
        <taxon>Bacillati</taxon>
        <taxon>Bacillota</taxon>
        <taxon>Bacilli</taxon>
        <taxon>Bacillales</taxon>
        <taxon>Bacillaceae</taxon>
        <taxon>Neobacillus</taxon>
    </lineage>
</organism>
<evidence type="ECO:0000313" key="1">
    <source>
        <dbReference type="EMBL" id="TWD93392.1"/>
    </source>
</evidence>
<dbReference type="RefSeq" id="WP_144567556.1">
    <property type="nucleotide sequence ID" value="NZ_VIVN01000015.1"/>
</dbReference>
<evidence type="ECO:0000313" key="2">
    <source>
        <dbReference type="Proteomes" id="UP000319671"/>
    </source>
</evidence>
<proteinExistence type="predicted"/>
<sequence>MLISRITTVCKGTASLEDRDQNSKEYQSWSKKEKSEVRSAALGEIREKYDVSQTGAERIVKEMGKHFKQKRRKDSKHKQKVHLDSHVVQKIALHVWKSISDYLFRKGKRVHF</sequence>
<dbReference type="EMBL" id="VIVN01000015">
    <property type="protein sequence ID" value="TWD93392.1"/>
    <property type="molecule type" value="Genomic_DNA"/>
</dbReference>
<gene>
    <name evidence="1" type="ORF">FB550_11529</name>
</gene>
<keyword evidence="2" id="KW-1185">Reference proteome</keyword>
<comment type="caution">
    <text evidence="1">The sequence shown here is derived from an EMBL/GenBank/DDBJ whole genome shotgun (WGS) entry which is preliminary data.</text>
</comment>
<dbReference type="Proteomes" id="UP000319671">
    <property type="component" value="Unassembled WGS sequence"/>
</dbReference>
<evidence type="ECO:0008006" key="3">
    <source>
        <dbReference type="Google" id="ProtNLM"/>
    </source>
</evidence>
<reference evidence="1 2" key="1">
    <citation type="submission" date="2019-06" db="EMBL/GenBank/DDBJ databases">
        <title>Sorghum-associated microbial communities from plants grown in Nebraska, USA.</title>
        <authorList>
            <person name="Schachtman D."/>
        </authorList>
    </citation>
    <scope>NUCLEOTIDE SEQUENCE [LARGE SCALE GENOMIC DNA]</scope>
    <source>
        <strain evidence="1 2">2482</strain>
    </source>
</reference>
<protein>
    <recommendedName>
        <fullName evidence="3">Transposase</fullName>
    </recommendedName>
</protein>
<name>A0A561CQX3_9BACI</name>